<name>A0A2Z5GBT6_9BACT</name>
<dbReference type="KEGG" id="abas:ACPOL_6857"/>
<evidence type="ECO:0000313" key="1">
    <source>
        <dbReference type="EMBL" id="AXC16065.1"/>
    </source>
</evidence>
<evidence type="ECO:0000313" key="2">
    <source>
        <dbReference type="Proteomes" id="UP000253606"/>
    </source>
</evidence>
<keyword evidence="2" id="KW-1185">Reference proteome</keyword>
<organism evidence="1 2">
    <name type="scientific">Acidisarcina polymorpha</name>
    <dbReference type="NCBI Taxonomy" id="2211140"/>
    <lineage>
        <taxon>Bacteria</taxon>
        <taxon>Pseudomonadati</taxon>
        <taxon>Acidobacteriota</taxon>
        <taxon>Terriglobia</taxon>
        <taxon>Terriglobales</taxon>
        <taxon>Acidobacteriaceae</taxon>
        <taxon>Acidisarcina</taxon>
    </lineage>
</organism>
<protein>
    <submittedName>
        <fullName evidence="1">Uncharacterized protein</fullName>
    </submittedName>
</protein>
<dbReference type="Proteomes" id="UP000253606">
    <property type="component" value="Plasmid pACPOL2"/>
</dbReference>
<dbReference type="AlphaFoldDB" id="A0A2Z5GBT6"/>
<accession>A0A2Z5GBT6</accession>
<proteinExistence type="predicted"/>
<sequence>MSRAEETAIIFYLGGVASQLARSFNPLRPNVAFYRYPGPAGNPALISGK</sequence>
<gene>
    <name evidence="1" type="ORF">ACPOL_6857</name>
</gene>
<geneLocation type="plasmid" evidence="2">
    <name>pacpol2</name>
</geneLocation>
<dbReference type="EMBL" id="CP030842">
    <property type="protein sequence ID" value="AXC16065.1"/>
    <property type="molecule type" value="Genomic_DNA"/>
</dbReference>
<reference evidence="1 2" key="1">
    <citation type="journal article" date="2018" name="Front. Microbiol.">
        <title>Hydrolytic Capabilities as a Key to Environmental Success: Chitinolytic and Cellulolytic Acidobacteria From Acidic Sub-arctic Soils and Boreal Peatlands.</title>
        <authorList>
            <person name="Belova S.E."/>
            <person name="Ravin N.V."/>
            <person name="Pankratov T.A."/>
            <person name="Rakitin A.L."/>
            <person name="Ivanova A.A."/>
            <person name="Beletsky A.V."/>
            <person name="Mardanov A.V."/>
            <person name="Sinninghe Damste J.S."/>
            <person name="Dedysh S.N."/>
        </authorList>
    </citation>
    <scope>NUCLEOTIDE SEQUENCE [LARGE SCALE GENOMIC DNA]</scope>
    <source>
        <strain evidence="1 2">SBC82</strain>
        <plasmid evidence="2">pacpol2</plasmid>
    </source>
</reference>
<keyword evidence="1" id="KW-0614">Plasmid</keyword>